<evidence type="ECO:0000256" key="16">
    <source>
        <dbReference type="RuleBase" id="RU003750"/>
    </source>
</evidence>
<evidence type="ECO:0000256" key="17">
    <source>
        <dbReference type="SAM" id="Phobius"/>
    </source>
</evidence>
<comment type="subcellular location">
    <subcellularLocation>
        <location evidence="1">Membrane</location>
        <topology evidence="1">Multi-pass membrane protein</topology>
    </subcellularLocation>
</comment>
<dbReference type="PIRSF" id="PIRSF000847">
    <property type="entry name" value="Phos_ph_gly_syn"/>
    <property type="match status" value="1"/>
</dbReference>
<dbReference type="InterPro" id="IPR004570">
    <property type="entry name" value="Phosphatidylglycerol_P_synth"/>
</dbReference>
<feature type="transmembrane region" description="Helical" evidence="17">
    <location>
        <begin position="178"/>
        <end position="200"/>
    </location>
</feature>
<evidence type="ECO:0000256" key="8">
    <source>
        <dbReference type="ARBA" id="ARBA00022692"/>
    </source>
</evidence>
<evidence type="ECO:0000256" key="13">
    <source>
        <dbReference type="ARBA" id="ARBA00023264"/>
    </source>
</evidence>
<dbReference type="InterPro" id="IPR048254">
    <property type="entry name" value="CDP_ALCOHOL_P_TRANSF_CS"/>
</dbReference>
<evidence type="ECO:0000256" key="5">
    <source>
        <dbReference type="ARBA" id="ARBA00014944"/>
    </source>
</evidence>
<dbReference type="Pfam" id="PF01066">
    <property type="entry name" value="CDP-OH_P_transf"/>
    <property type="match status" value="1"/>
</dbReference>
<keyword evidence="12" id="KW-0594">Phospholipid biosynthesis</keyword>
<keyword evidence="8 17" id="KW-0812">Transmembrane</keyword>
<keyword evidence="11 17" id="KW-0472">Membrane</keyword>
<keyword evidence="9 17" id="KW-1133">Transmembrane helix</keyword>
<evidence type="ECO:0000256" key="10">
    <source>
        <dbReference type="ARBA" id="ARBA00023098"/>
    </source>
</evidence>
<comment type="caution">
    <text evidence="18">The sequence shown here is derived from an EMBL/GenBank/DDBJ whole genome shotgun (WGS) entry which is preliminary data.</text>
</comment>
<sequence length="208" mass="23348">MKTPDFSFASRWIEQLRNLAFIRKDAVLAIVEKPNFLTMCRIAAVPGVVLLMLYPNRFCSFAAAILFSLAAITDYFDGFLARKQGSVSTFGKIMDPLADKLLMTAALIMLVSHGWAPGWMACIIIGREIAITGLRNFLVETDQDMGSTNLGKYKTGFQIAAIIPLLIHYPYFGLNFHGIGTVFLWGALVYTIWSGVDYFLKFRKYVSY</sequence>
<evidence type="ECO:0000256" key="9">
    <source>
        <dbReference type="ARBA" id="ARBA00022989"/>
    </source>
</evidence>
<comment type="catalytic activity">
    <reaction evidence="14">
        <text>a CDP-1,2-diacyl-sn-glycerol + sn-glycerol 3-phosphate = a 1,2-diacyl-sn-glycero-3-phospho-(1'-sn-glycero-3'-phosphate) + CMP + H(+)</text>
        <dbReference type="Rhea" id="RHEA:12593"/>
        <dbReference type="ChEBI" id="CHEBI:15378"/>
        <dbReference type="ChEBI" id="CHEBI:57597"/>
        <dbReference type="ChEBI" id="CHEBI:58332"/>
        <dbReference type="ChEBI" id="CHEBI:60110"/>
        <dbReference type="ChEBI" id="CHEBI:60377"/>
        <dbReference type="EC" id="2.7.8.5"/>
    </reaction>
</comment>
<proteinExistence type="inferred from homology"/>
<evidence type="ECO:0000256" key="11">
    <source>
        <dbReference type="ARBA" id="ARBA00023136"/>
    </source>
</evidence>
<keyword evidence="6" id="KW-0444">Lipid biosynthesis</keyword>
<dbReference type="InterPro" id="IPR043130">
    <property type="entry name" value="CDP-OH_PTrfase_TM_dom"/>
</dbReference>
<dbReference type="AlphaFoldDB" id="A0A7C4RR65"/>
<dbReference type="GO" id="GO:0046474">
    <property type="term" value="P:glycerophospholipid biosynthetic process"/>
    <property type="evidence" value="ECO:0007669"/>
    <property type="project" value="TreeGrafter"/>
</dbReference>
<evidence type="ECO:0000256" key="4">
    <source>
        <dbReference type="ARBA" id="ARBA00013170"/>
    </source>
</evidence>
<dbReference type="PROSITE" id="PS00379">
    <property type="entry name" value="CDP_ALCOHOL_P_TRANSF"/>
    <property type="match status" value="1"/>
</dbReference>
<evidence type="ECO:0000256" key="7">
    <source>
        <dbReference type="ARBA" id="ARBA00022679"/>
    </source>
</evidence>
<dbReference type="EMBL" id="DSUH01000131">
    <property type="protein sequence ID" value="HGU32352.1"/>
    <property type="molecule type" value="Genomic_DNA"/>
</dbReference>
<comment type="pathway">
    <text evidence="2">Phospholipid metabolism; phosphatidylglycerol biosynthesis; phosphatidylglycerol from CDP-diacylglycerol: step 1/2.</text>
</comment>
<dbReference type="NCBIfam" id="TIGR00560">
    <property type="entry name" value="pgsA"/>
    <property type="match status" value="1"/>
</dbReference>
<evidence type="ECO:0000256" key="2">
    <source>
        <dbReference type="ARBA" id="ARBA00005042"/>
    </source>
</evidence>
<evidence type="ECO:0000256" key="1">
    <source>
        <dbReference type="ARBA" id="ARBA00004141"/>
    </source>
</evidence>
<evidence type="ECO:0000256" key="6">
    <source>
        <dbReference type="ARBA" id="ARBA00022516"/>
    </source>
</evidence>
<evidence type="ECO:0000256" key="14">
    <source>
        <dbReference type="ARBA" id="ARBA00048586"/>
    </source>
</evidence>
<gene>
    <name evidence="18" type="primary">pgsA</name>
    <name evidence="18" type="ORF">ENS29_05800</name>
</gene>
<keyword evidence="10" id="KW-0443">Lipid metabolism</keyword>
<evidence type="ECO:0000256" key="12">
    <source>
        <dbReference type="ARBA" id="ARBA00023209"/>
    </source>
</evidence>
<keyword evidence="13" id="KW-1208">Phospholipid metabolism</keyword>
<dbReference type="PANTHER" id="PTHR14269">
    <property type="entry name" value="CDP-DIACYLGLYCEROL--GLYCEROL-3-PHOSPHATE 3-PHOSPHATIDYLTRANSFERASE-RELATED"/>
    <property type="match status" value="1"/>
</dbReference>
<organism evidence="18">
    <name type="scientific">Desulfatirhabdium butyrativorans</name>
    <dbReference type="NCBI Taxonomy" id="340467"/>
    <lineage>
        <taxon>Bacteria</taxon>
        <taxon>Pseudomonadati</taxon>
        <taxon>Thermodesulfobacteriota</taxon>
        <taxon>Desulfobacteria</taxon>
        <taxon>Desulfobacterales</taxon>
        <taxon>Desulfatirhabdiaceae</taxon>
        <taxon>Desulfatirhabdium</taxon>
    </lineage>
</organism>
<dbReference type="InterPro" id="IPR050324">
    <property type="entry name" value="CDP-alcohol_PTase-I"/>
</dbReference>
<evidence type="ECO:0000313" key="18">
    <source>
        <dbReference type="EMBL" id="HGU32352.1"/>
    </source>
</evidence>
<dbReference type="Gene3D" id="1.20.120.1760">
    <property type="match status" value="1"/>
</dbReference>
<dbReference type="PANTHER" id="PTHR14269:SF62">
    <property type="entry name" value="CDP-DIACYLGLYCEROL--GLYCEROL-3-PHOSPHATE 3-PHOSPHATIDYLTRANSFERASE 1, CHLOROPLASTIC"/>
    <property type="match status" value="1"/>
</dbReference>
<feature type="transmembrane region" description="Helical" evidence="17">
    <location>
        <begin position="101"/>
        <end position="125"/>
    </location>
</feature>
<evidence type="ECO:0000256" key="15">
    <source>
        <dbReference type="NCBIfam" id="TIGR00560"/>
    </source>
</evidence>
<dbReference type="GO" id="GO:0008444">
    <property type="term" value="F:CDP-diacylglycerol-glycerol-3-phosphate 3-phosphatidyltransferase activity"/>
    <property type="evidence" value="ECO:0007669"/>
    <property type="project" value="UniProtKB-UniRule"/>
</dbReference>
<comment type="similarity">
    <text evidence="3 16">Belongs to the CDP-alcohol phosphatidyltransferase class-I family.</text>
</comment>
<accession>A0A7C4RR65</accession>
<evidence type="ECO:0000256" key="3">
    <source>
        <dbReference type="ARBA" id="ARBA00010441"/>
    </source>
</evidence>
<dbReference type="GO" id="GO:0016020">
    <property type="term" value="C:membrane"/>
    <property type="evidence" value="ECO:0007669"/>
    <property type="project" value="UniProtKB-SubCell"/>
</dbReference>
<feature type="transmembrane region" description="Helical" evidence="17">
    <location>
        <begin position="155"/>
        <end position="172"/>
    </location>
</feature>
<dbReference type="EC" id="2.7.8.5" evidence="4 15"/>
<name>A0A7C4RR65_9BACT</name>
<dbReference type="InterPro" id="IPR000462">
    <property type="entry name" value="CDP-OH_P_trans"/>
</dbReference>
<protein>
    <recommendedName>
        <fullName evidence="5 15">CDP-diacylglycerol--glycerol-3-phosphate 3-phosphatidyltransferase</fullName>
        <ecNumber evidence="4 15">2.7.8.5</ecNumber>
    </recommendedName>
</protein>
<reference evidence="18" key="1">
    <citation type="journal article" date="2020" name="mSystems">
        <title>Genome- and Community-Level Interaction Insights into Carbon Utilization and Element Cycling Functions of Hydrothermarchaeota in Hydrothermal Sediment.</title>
        <authorList>
            <person name="Zhou Z."/>
            <person name="Liu Y."/>
            <person name="Xu W."/>
            <person name="Pan J."/>
            <person name="Luo Z.H."/>
            <person name="Li M."/>
        </authorList>
    </citation>
    <scope>NUCLEOTIDE SEQUENCE [LARGE SCALE GENOMIC DNA]</scope>
    <source>
        <strain evidence="18">SpSt-477</strain>
    </source>
</reference>
<keyword evidence="7 16" id="KW-0808">Transferase</keyword>